<reference evidence="3 4" key="1">
    <citation type="submission" date="2022-02" db="EMBL/GenBank/DDBJ databases">
        <authorList>
            <person name="Min J."/>
        </authorList>
    </citation>
    <scope>NUCLEOTIDE SEQUENCE [LARGE SCALE GENOMIC DNA]</scope>
    <source>
        <strain evidence="3 4">GR10-1</strain>
    </source>
</reference>
<dbReference type="Proteomes" id="UP001202248">
    <property type="component" value="Unassembled WGS sequence"/>
</dbReference>
<dbReference type="RefSeq" id="WP_240827281.1">
    <property type="nucleotide sequence ID" value="NZ_JAKWBL010000001.1"/>
</dbReference>
<keyword evidence="4" id="KW-1185">Reference proteome</keyword>
<sequence length="398" mass="43790">MKSEAMIPVKKLTLRKFLLVAPILVLPFIILLLWAFAFVGGAYGGNQASLTKHGMNLNLPSATPPSDSNWNKLKYYELAEKEAQKREQQLRNDPFIKNTDSNEQEFISMENVSEAALAEKIFGKPDVETYTDDAKRDPNEIKVYKRLSKLRQELSKEPEPQTTTDPTPTPSYTPEISQLESAMQQMQSSGQDPELTQLDQMLDKIIAIQNPDKVKQQLRQASEKNKGQVFAVMAGNDKLEASTLGLSTISNDEKDNNGFFSIDNADSSTSGITAINAVVHQTQTLVNGATVKLRLTDDIFINGVLIPKATFVYGVANLNGERLKITINGFRYKSRLLPVQLTVYDLDGLEGIRVPGAISREVMQQGTDRGLQGLGFSTVSPSVGMQAASLGVEAAKSF</sequence>
<gene>
    <name evidence="3" type="primary">traM</name>
    <name evidence="3" type="ORF">MKP09_08450</name>
</gene>
<dbReference type="EMBL" id="JAKWBL010000001">
    <property type="protein sequence ID" value="MCH5597929.1"/>
    <property type="molecule type" value="Genomic_DNA"/>
</dbReference>
<evidence type="ECO:0000259" key="2">
    <source>
        <dbReference type="Pfam" id="PF12508"/>
    </source>
</evidence>
<evidence type="ECO:0000313" key="3">
    <source>
        <dbReference type="EMBL" id="MCH5597929.1"/>
    </source>
</evidence>
<dbReference type="Pfam" id="PF12508">
    <property type="entry name" value="Transposon_TraM"/>
    <property type="match status" value="1"/>
</dbReference>
<comment type="caution">
    <text evidence="3">The sequence shown here is derived from an EMBL/GenBank/DDBJ whole genome shotgun (WGS) entry which is preliminary data.</text>
</comment>
<feature type="region of interest" description="Disordered" evidence="1">
    <location>
        <begin position="151"/>
        <end position="173"/>
    </location>
</feature>
<evidence type="ECO:0000313" key="4">
    <source>
        <dbReference type="Proteomes" id="UP001202248"/>
    </source>
</evidence>
<protein>
    <submittedName>
        <fullName evidence="3">Conjugative transposon protein TraM</fullName>
    </submittedName>
</protein>
<dbReference type="InterPro" id="IPR055407">
    <property type="entry name" value="TraM_C"/>
</dbReference>
<dbReference type="InterPro" id="IPR022187">
    <property type="entry name" value="Conjug_transposon_TraM"/>
</dbReference>
<name>A0ABS9SHT3_9BACT</name>
<feature type="compositionally biased region" description="Low complexity" evidence="1">
    <location>
        <begin position="160"/>
        <end position="173"/>
    </location>
</feature>
<accession>A0ABS9SHT3</accession>
<proteinExistence type="predicted"/>
<dbReference type="NCBIfam" id="TIGR03779">
    <property type="entry name" value="Bac_Flav_CT_M"/>
    <property type="match status" value="1"/>
</dbReference>
<evidence type="ECO:0000256" key="1">
    <source>
        <dbReference type="SAM" id="MobiDB-lite"/>
    </source>
</evidence>
<feature type="domain" description="Conjugative transposon TraM C-terminal" evidence="2">
    <location>
        <begin position="275"/>
        <end position="398"/>
    </location>
</feature>
<organism evidence="3 4">
    <name type="scientific">Niabella ginsengisoli</name>
    <dbReference type="NCBI Taxonomy" id="522298"/>
    <lineage>
        <taxon>Bacteria</taxon>
        <taxon>Pseudomonadati</taxon>
        <taxon>Bacteroidota</taxon>
        <taxon>Chitinophagia</taxon>
        <taxon>Chitinophagales</taxon>
        <taxon>Chitinophagaceae</taxon>
        <taxon>Niabella</taxon>
    </lineage>
</organism>